<reference evidence="3" key="2">
    <citation type="submission" date="2025-08" db="UniProtKB">
        <authorList>
            <consortium name="Ensembl"/>
        </authorList>
    </citation>
    <scope>IDENTIFICATION</scope>
    <source>
        <strain evidence="3">breed Abyssinian</strain>
    </source>
</reference>
<accession>A0ABI7W3C4</accession>
<evidence type="ECO:0000313" key="4">
    <source>
        <dbReference type="Proteomes" id="UP000823872"/>
    </source>
</evidence>
<dbReference type="Proteomes" id="UP000823872">
    <property type="component" value="Chromosome X"/>
</dbReference>
<name>A0ABI7W3C4_FELCA</name>
<dbReference type="Ensembl" id="ENSFCTT00005007631.1">
    <property type="protein sequence ID" value="ENSFCTP00005004888.1"/>
    <property type="gene ID" value="ENSFCTG00005002844.1"/>
</dbReference>
<evidence type="ECO:0000259" key="2">
    <source>
        <dbReference type="PROSITE" id="PS50838"/>
    </source>
</evidence>
<protein>
    <recommendedName>
        <fullName evidence="2">MAGE domain-containing protein</fullName>
    </recommendedName>
</protein>
<evidence type="ECO:0000313" key="3">
    <source>
        <dbReference type="Ensembl" id="ENSFCTP00005004888.1"/>
    </source>
</evidence>
<organism evidence="3 4">
    <name type="scientific">Felis catus</name>
    <name type="common">Cat</name>
    <name type="synonym">Felis silvestris catus</name>
    <dbReference type="NCBI Taxonomy" id="9685"/>
    <lineage>
        <taxon>Eukaryota</taxon>
        <taxon>Metazoa</taxon>
        <taxon>Chordata</taxon>
        <taxon>Craniata</taxon>
        <taxon>Vertebrata</taxon>
        <taxon>Euteleostomi</taxon>
        <taxon>Mammalia</taxon>
        <taxon>Eutheria</taxon>
        <taxon>Laurasiatheria</taxon>
        <taxon>Carnivora</taxon>
        <taxon>Feliformia</taxon>
        <taxon>Felidae</taxon>
        <taxon>Felinae</taxon>
        <taxon>Felis</taxon>
    </lineage>
</organism>
<dbReference type="PANTHER" id="PTHR11736">
    <property type="entry name" value="MELANOMA-ASSOCIATED ANTIGEN MAGE ANTIGEN"/>
    <property type="match status" value="1"/>
</dbReference>
<dbReference type="SMART" id="SM01373">
    <property type="entry name" value="MAGE"/>
    <property type="match status" value="1"/>
</dbReference>
<sequence>MNGNCASEAVLWETLSKMGPSSGVRYSLLRDLRKLLVYEFVKQKYLDYRQMLNSNPLEYEFLWGLCSYHKASEMKVLRFIAKVQKRNPCHWTASFMEAEKEALNALNTASAEAEDQDEWAVSGPRTWDDIEFGETQNRKQAPGSEPSAQSLTRGSNSQTRDRDLAEVGRLTDCATQAPHFAGFFIGPGGTANAIIFC</sequence>
<evidence type="ECO:0000256" key="1">
    <source>
        <dbReference type="SAM" id="MobiDB-lite"/>
    </source>
</evidence>
<dbReference type="GeneTree" id="ENSGT00940000162070"/>
<dbReference type="Gene3D" id="1.10.10.1210">
    <property type="entry name" value="MAGE homology domain, winged helix WH2 motif"/>
    <property type="match status" value="1"/>
</dbReference>
<dbReference type="InterPro" id="IPR002190">
    <property type="entry name" value="MHD_dom"/>
</dbReference>
<reference evidence="3" key="3">
    <citation type="submission" date="2025-09" db="UniProtKB">
        <authorList>
            <consortium name="Ensembl"/>
        </authorList>
    </citation>
    <scope>IDENTIFICATION</scope>
    <source>
        <strain evidence="3">breed Abyssinian</strain>
    </source>
</reference>
<feature type="region of interest" description="Disordered" evidence="1">
    <location>
        <begin position="133"/>
        <end position="163"/>
    </location>
</feature>
<dbReference type="InterPro" id="IPR041899">
    <property type="entry name" value="MAGE_WH2"/>
</dbReference>
<reference evidence="3 4" key="1">
    <citation type="submission" date="2021-02" db="EMBL/GenBank/DDBJ databases">
        <title>Safari Cat Assemblies.</title>
        <authorList>
            <person name="Bredemeyer K.R."/>
            <person name="Murphy W.J."/>
        </authorList>
    </citation>
    <scope>NUCLEOTIDE SEQUENCE [LARGE SCALE GENOMIC DNA]</scope>
</reference>
<feature type="domain" description="MAGE" evidence="2">
    <location>
        <begin position="1"/>
        <end position="98"/>
    </location>
</feature>
<keyword evidence="4" id="KW-1185">Reference proteome</keyword>
<feature type="compositionally biased region" description="Polar residues" evidence="1">
    <location>
        <begin position="146"/>
        <end position="158"/>
    </location>
</feature>
<dbReference type="PROSITE" id="PS50838">
    <property type="entry name" value="MAGE"/>
    <property type="match status" value="1"/>
</dbReference>
<proteinExistence type="predicted"/>
<dbReference type="InterPro" id="IPR037445">
    <property type="entry name" value="MAGE"/>
</dbReference>
<dbReference type="PANTHER" id="PTHR11736:SF28">
    <property type="entry name" value="MELANOMA-ASSOCIATED ANTIGEN D1"/>
    <property type="match status" value="1"/>
</dbReference>